<feature type="transmembrane region" description="Helical" evidence="2">
    <location>
        <begin position="6"/>
        <end position="26"/>
    </location>
</feature>
<evidence type="ECO:0000256" key="1">
    <source>
        <dbReference type="SAM" id="MobiDB-lite"/>
    </source>
</evidence>
<evidence type="ECO:0000313" key="3">
    <source>
        <dbReference type="EMBL" id="CAG2222919.1"/>
    </source>
</evidence>
<keyword evidence="2" id="KW-0472">Membrane</keyword>
<sequence length="191" mass="21517">MVPTTSQGFSSNLAIVGAAIIIFLLLPDVTGSSNLQLWPGWKRSLAEVINEESTTITAAMETDTLEEFDKDQFLEYSRLTTNKMLLAVTLDTGSMTMTSFASQLGNSFLQQSVQYAGVDFLDELQEFLSDHYKTKKLKIENKSLKDESNDEDQKKTVRDRKRKQEGSPFITDKKQKVAEKDLKSMSQKKVS</sequence>
<keyword evidence="4" id="KW-1185">Reference proteome</keyword>
<dbReference type="EMBL" id="CAJPWZ010001768">
    <property type="protein sequence ID" value="CAG2222919.1"/>
    <property type="molecule type" value="Genomic_DNA"/>
</dbReference>
<gene>
    <name evidence="3" type="ORF">MEDL_36216</name>
</gene>
<dbReference type="AlphaFoldDB" id="A0A8S3SWW7"/>
<keyword evidence="2" id="KW-0812">Transmembrane</keyword>
<name>A0A8S3SWW7_MYTED</name>
<keyword evidence="2" id="KW-1133">Transmembrane helix</keyword>
<proteinExistence type="predicted"/>
<evidence type="ECO:0000313" key="4">
    <source>
        <dbReference type="Proteomes" id="UP000683360"/>
    </source>
</evidence>
<feature type="compositionally biased region" description="Basic and acidic residues" evidence="1">
    <location>
        <begin position="171"/>
        <end position="183"/>
    </location>
</feature>
<dbReference type="Proteomes" id="UP000683360">
    <property type="component" value="Unassembled WGS sequence"/>
</dbReference>
<feature type="compositionally biased region" description="Basic and acidic residues" evidence="1">
    <location>
        <begin position="142"/>
        <end position="156"/>
    </location>
</feature>
<evidence type="ECO:0000256" key="2">
    <source>
        <dbReference type="SAM" id="Phobius"/>
    </source>
</evidence>
<reference evidence="3" key="1">
    <citation type="submission" date="2021-03" db="EMBL/GenBank/DDBJ databases">
        <authorList>
            <person name="Bekaert M."/>
        </authorList>
    </citation>
    <scope>NUCLEOTIDE SEQUENCE</scope>
</reference>
<organism evidence="3 4">
    <name type="scientific">Mytilus edulis</name>
    <name type="common">Blue mussel</name>
    <dbReference type="NCBI Taxonomy" id="6550"/>
    <lineage>
        <taxon>Eukaryota</taxon>
        <taxon>Metazoa</taxon>
        <taxon>Spiralia</taxon>
        <taxon>Lophotrochozoa</taxon>
        <taxon>Mollusca</taxon>
        <taxon>Bivalvia</taxon>
        <taxon>Autobranchia</taxon>
        <taxon>Pteriomorphia</taxon>
        <taxon>Mytilida</taxon>
        <taxon>Mytiloidea</taxon>
        <taxon>Mytilidae</taxon>
        <taxon>Mytilinae</taxon>
        <taxon>Mytilus</taxon>
    </lineage>
</organism>
<feature type="region of interest" description="Disordered" evidence="1">
    <location>
        <begin position="142"/>
        <end position="191"/>
    </location>
</feature>
<protein>
    <submittedName>
        <fullName evidence="3">Uncharacterized protein</fullName>
    </submittedName>
</protein>
<accession>A0A8S3SWW7</accession>
<comment type="caution">
    <text evidence="3">The sequence shown here is derived from an EMBL/GenBank/DDBJ whole genome shotgun (WGS) entry which is preliminary data.</text>
</comment>